<evidence type="ECO:0000256" key="2">
    <source>
        <dbReference type="ARBA" id="ARBA00009023"/>
    </source>
</evidence>
<dbReference type="NCBIfam" id="TIGR00787">
    <property type="entry name" value="dctP"/>
    <property type="match status" value="1"/>
</dbReference>
<keyword evidence="8" id="KW-1185">Reference proteome</keyword>
<sequence>MKLNKLALATLTLGMSASVFAADYEFSFGMTAGTSQNEYKAAQLFAEEVKTKSNGKIEIKLYPDAQLAKNDVESMKQLKDGAMDFTFSESSRFSELGYPISQVYALPYLVPDFDTMKKALNETSVGKKLLADLKKDKILVLSQAYNGTRQTTSNRAINSLADMKGLKLRVPGAPSNKAYAEYTGASYTPMAFAEVYLALKTNAVDAQENPLSTINDKKFYEVQSHLALTNHILNDQLYLMSADSFNELPADLQKVVQDAATKAAEYHTKLFQDGEASLVDFFKSKGVTVTTPDLKAFRAALKPYHDDFAEKHGEEGKKAIAEINALTK</sequence>
<keyword evidence="3" id="KW-0813">Transport</keyword>
<dbReference type="InterPro" id="IPR018389">
    <property type="entry name" value="DctP_fam"/>
</dbReference>
<dbReference type="GO" id="GO:0030288">
    <property type="term" value="C:outer membrane-bounded periplasmic space"/>
    <property type="evidence" value="ECO:0007669"/>
    <property type="project" value="InterPro"/>
</dbReference>
<dbReference type="OrthoDB" id="8690069at2"/>
<evidence type="ECO:0000256" key="5">
    <source>
        <dbReference type="PIRSR" id="PIRSR006470-1"/>
    </source>
</evidence>
<keyword evidence="4 6" id="KW-0732">Signal</keyword>
<dbReference type="CDD" id="cd13672">
    <property type="entry name" value="PBP2_TRAP_Siap"/>
    <property type="match status" value="1"/>
</dbReference>
<feature type="binding site" evidence="5">
    <location>
        <position position="149"/>
    </location>
    <ligand>
        <name>N-acetyl-beta-neuraminate</name>
        <dbReference type="ChEBI" id="CHEBI:58705"/>
    </ligand>
</feature>
<dbReference type="Pfam" id="PF03480">
    <property type="entry name" value="DctP"/>
    <property type="match status" value="1"/>
</dbReference>
<accession>A0A1T0B8N6</accession>
<dbReference type="InterPro" id="IPR038404">
    <property type="entry name" value="TRAP_DctP_sf"/>
</dbReference>
<evidence type="ECO:0000256" key="3">
    <source>
        <dbReference type="ARBA" id="ARBA00022448"/>
    </source>
</evidence>
<dbReference type="PIRSF" id="PIRSF006470">
    <property type="entry name" value="DctB"/>
    <property type="match status" value="1"/>
</dbReference>
<evidence type="ECO:0000256" key="1">
    <source>
        <dbReference type="ARBA" id="ARBA00004196"/>
    </source>
</evidence>
<feature type="binding site" evidence="5">
    <location>
        <position position="169"/>
    </location>
    <ligand>
        <name>N-acetyl-beta-neuraminate</name>
        <dbReference type="ChEBI" id="CHEBI:58705"/>
    </ligand>
</feature>
<feature type="binding site" evidence="5">
    <location>
        <position position="89"/>
    </location>
    <ligand>
        <name>N-acetyl-beta-neuraminate</name>
        <dbReference type="ChEBI" id="CHEBI:58705"/>
    </ligand>
</feature>
<protein>
    <submittedName>
        <fullName evidence="7">Sialic acid-binding protein</fullName>
    </submittedName>
</protein>
<reference evidence="7 8" key="1">
    <citation type="submission" date="2017-02" db="EMBL/GenBank/DDBJ databases">
        <title>Draft genome sequence of Haemophilus felis CCUG 31170 type strain.</title>
        <authorList>
            <person name="Engstrom-Jakobsson H."/>
            <person name="Salva-Serra F."/>
            <person name="Thorell K."/>
            <person name="Gonzales-Siles L."/>
            <person name="Karlsson R."/>
            <person name="Boulund F."/>
            <person name="Engstrand L."/>
            <person name="Kristiansson E."/>
            <person name="Moore E."/>
        </authorList>
    </citation>
    <scope>NUCLEOTIDE SEQUENCE [LARGE SCALE GENOMIC DNA]</scope>
    <source>
        <strain evidence="7 8">CCUG 31170</strain>
    </source>
</reference>
<evidence type="ECO:0000256" key="4">
    <source>
        <dbReference type="ARBA" id="ARBA00022729"/>
    </source>
</evidence>
<comment type="caution">
    <text evidence="7">The sequence shown here is derived from an EMBL/GenBank/DDBJ whole genome shotgun (WGS) entry which is preliminary data.</text>
</comment>
<evidence type="ECO:0000313" key="8">
    <source>
        <dbReference type="Proteomes" id="UP000190023"/>
    </source>
</evidence>
<organism evidence="7 8">
    <name type="scientific">[Haemophilus] felis</name>
    <dbReference type="NCBI Taxonomy" id="123822"/>
    <lineage>
        <taxon>Bacteria</taxon>
        <taxon>Pseudomonadati</taxon>
        <taxon>Pseudomonadota</taxon>
        <taxon>Gammaproteobacteria</taxon>
        <taxon>Pasteurellales</taxon>
        <taxon>Pasteurellaceae</taxon>
    </lineage>
</organism>
<dbReference type="Gene3D" id="3.40.190.170">
    <property type="entry name" value="Bacterial extracellular solute-binding protein, family 7"/>
    <property type="match status" value="1"/>
</dbReference>
<dbReference type="InterPro" id="IPR004682">
    <property type="entry name" value="TRAP_DctP"/>
</dbReference>
<dbReference type="PANTHER" id="PTHR33376">
    <property type="match status" value="1"/>
</dbReference>
<dbReference type="GO" id="GO:0055085">
    <property type="term" value="P:transmembrane transport"/>
    <property type="evidence" value="ECO:0007669"/>
    <property type="project" value="InterPro"/>
</dbReference>
<proteinExistence type="inferred from homology"/>
<dbReference type="PANTHER" id="PTHR33376:SF4">
    <property type="entry name" value="SIALIC ACID-BINDING PERIPLASMIC PROTEIN SIAP"/>
    <property type="match status" value="1"/>
</dbReference>
<feature type="signal peptide" evidence="6">
    <location>
        <begin position="1"/>
        <end position="21"/>
    </location>
</feature>
<feature type="binding site" evidence="5">
    <location>
        <position position="209"/>
    </location>
    <ligand>
        <name>N-acetyl-beta-neuraminate</name>
        <dbReference type="ChEBI" id="CHEBI:58705"/>
    </ligand>
</feature>
<dbReference type="Proteomes" id="UP000190023">
    <property type="component" value="Unassembled WGS sequence"/>
</dbReference>
<dbReference type="AlphaFoldDB" id="A0A1T0B8N6"/>
<comment type="subcellular location">
    <subcellularLocation>
        <location evidence="1">Cell envelope</location>
    </subcellularLocation>
</comment>
<evidence type="ECO:0000313" key="7">
    <source>
        <dbReference type="EMBL" id="OOS06538.1"/>
    </source>
</evidence>
<evidence type="ECO:0000256" key="6">
    <source>
        <dbReference type="SAM" id="SignalP"/>
    </source>
</evidence>
<dbReference type="STRING" id="123822.B0188_02070"/>
<comment type="similarity">
    <text evidence="2">Belongs to the bacterial solute-binding protein 7 family.</text>
</comment>
<dbReference type="NCBIfam" id="NF037995">
    <property type="entry name" value="TRAP_S1"/>
    <property type="match status" value="1"/>
</dbReference>
<name>A0A1T0B8N6_9PAST</name>
<dbReference type="EMBL" id="MUYB01000007">
    <property type="protein sequence ID" value="OOS06538.1"/>
    <property type="molecule type" value="Genomic_DNA"/>
</dbReference>
<gene>
    <name evidence="7" type="ORF">B0188_02070</name>
</gene>
<feature type="chain" id="PRO_5012097277" evidence="6">
    <location>
        <begin position="22"/>
        <end position="328"/>
    </location>
</feature>